<proteinExistence type="inferred from homology"/>
<dbReference type="InterPro" id="IPR036396">
    <property type="entry name" value="Cyt_P450_sf"/>
</dbReference>
<evidence type="ECO:0000256" key="7">
    <source>
        <dbReference type="ARBA" id="ARBA00023033"/>
    </source>
</evidence>
<dbReference type="GO" id="GO:0016125">
    <property type="term" value="P:sterol metabolic process"/>
    <property type="evidence" value="ECO:0007669"/>
    <property type="project" value="TreeGrafter"/>
</dbReference>
<comment type="similarity">
    <text evidence="2">Belongs to the cytochrome P450 family.</text>
</comment>
<organism evidence="9 10">
    <name type="scientific">Bacillus coahuilensis p1.1.43</name>
    <dbReference type="NCBI Taxonomy" id="1150625"/>
    <lineage>
        <taxon>Bacteria</taxon>
        <taxon>Bacillati</taxon>
        <taxon>Bacillota</taxon>
        <taxon>Bacilli</taxon>
        <taxon>Bacillales</taxon>
        <taxon>Bacillaceae</taxon>
        <taxon>Bacillus</taxon>
    </lineage>
</organism>
<accession>A0A147K409</accession>
<keyword evidence="5" id="KW-0560">Oxidoreductase</keyword>
<feature type="binding site" description="axial binding residue" evidence="8">
    <location>
        <position position="362"/>
    </location>
    <ligand>
        <name>heme</name>
        <dbReference type="ChEBI" id="CHEBI:30413"/>
    </ligand>
    <ligandPart>
        <name>Fe</name>
        <dbReference type="ChEBI" id="CHEBI:18248"/>
    </ligandPart>
</feature>
<reference evidence="9 10" key="1">
    <citation type="journal article" date="2016" name="Front. Microbiol.">
        <title>Microevolution Analysis of Bacillus coahuilensis Unveils Differences in Phosphorus Acquisition Strategies and Their Regulation.</title>
        <authorList>
            <person name="Gomez-Lunar Z."/>
            <person name="Hernandez-Gonzalez I."/>
            <person name="Rodriguez-Torres M.D."/>
            <person name="Souza V."/>
            <person name="Olmedo-Alvarez G."/>
        </authorList>
    </citation>
    <scope>NUCLEOTIDE SEQUENCE [LARGE SCALE GENOMIC DNA]</scope>
    <source>
        <strain evidence="10">p1.1.43</strain>
    </source>
</reference>
<dbReference type="PANTHER" id="PTHR24286">
    <property type="entry name" value="CYTOCHROME P450 26"/>
    <property type="match status" value="1"/>
</dbReference>
<dbReference type="GO" id="GO:0016705">
    <property type="term" value="F:oxidoreductase activity, acting on paired donors, with incorporation or reduction of molecular oxygen"/>
    <property type="evidence" value="ECO:0007669"/>
    <property type="project" value="InterPro"/>
</dbReference>
<keyword evidence="6 8" id="KW-0408">Iron</keyword>
<dbReference type="InterPro" id="IPR002401">
    <property type="entry name" value="Cyt_P450_E_grp-I"/>
</dbReference>
<evidence type="ECO:0000256" key="5">
    <source>
        <dbReference type="ARBA" id="ARBA00023002"/>
    </source>
</evidence>
<evidence type="ECO:0000256" key="1">
    <source>
        <dbReference type="ARBA" id="ARBA00001971"/>
    </source>
</evidence>
<dbReference type="PRINTS" id="PR00463">
    <property type="entry name" value="EP450I"/>
</dbReference>
<sequence length="416" mass="47977">MVKSMPKDKGLDHTLKILSEGYPYILNRRNTLQSNVFETRLLGERVICLTGKEAAELFYSNDKFRRSDAAPPRVKKTLFGEGGVQGLDGDAHHHRKGMFMSMMSKESLQEIVELTDVAWDKFTTKWEKMDSVKLYEESKKLLTLVACHWTGVPVKDRGVKEFSQELGDMFESAASVGVAHYKSRRSRSNIEKWLIELVEKVRNEEIQVESHKALYAFSTYRDLEGNLLDSKVVAVELLNLLRPIVAISVYITFTALALHHYPKEVEKLKEGDSSLQLFIQEVRRYYPFFPFTSARVNQDFEWQGYSFKEGTLTLLDLYGTNHHPEEWENPDRFSPSRFADWTGNPFDFIPQGGGEFDIGHRCAGEWITIDILKVSLKHMVHHMTYTVPDQDLDYSYSDIPSLPKSGFMMKNVRHVQ</sequence>
<dbReference type="EMBL" id="LDYG01000057">
    <property type="protein sequence ID" value="KUP04040.1"/>
    <property type="molecule type" value="Genomic_DNA"/>
</dbReference>
<dbReference type="InterPro" id="IPR001128">
    <property type="entry name" value="Cyt_P450"/>
</dbReference>
<comment type="cofactor">
    <cofactor evidence="1 8">
        <name>heme</name>
        <dbReference type="ChEBI" id="CHEBI:30413"/>
    </cofactor>
</comment>
<keyword evidence="10" id="KW-1185">Reference proteome</keyword>
<dbReference type="PANTHER" id="PTHR24286:SF24">
    <property type="entry name" value="LANOSTEROL 14-ALPHA DEMETHYLASE"/>
    <property type="match status" value="1"/>
</dbReference>
<name>A0A147K409_9BACI</name>
<dbReference type="CDD" id="cd11067">
    <property type="entry name" value="CYP152"/>
    <property type="match status" value="1"/>
</dbReference>
<evidence type="ECO:0000256" key="6">
    <source>
        <dbReference type="ARBA" id="ARBA00023004"/>
    </source>
</evidence>
<evidence type="ECO:0000256" key="8">
    <source>
        <dbReference type="PIRSR" id="PIRSR602401-1"/>
    </source>
</evidence>
<dbReference type="GO" id="GO:0004497">
    <property type="term" value="F:monooxygenase activity"/>
    <property type="evidence" value="ECO:0007669"/>
    <property type="project" value="UniProtKB-KW"/>
</dbReference>
<keyword evidence="4 8" id="KW-0479">Metal-binding</keyword>
<dbReference type="Gene3D" id="1.10.630.10">
    <property type="entry name" value="Cytochrome P450"/>
    <property type="match status" value="1"/>
</dbReference>
<gene>
    <name evidence="9" type="ORF">Q75_17155</name>
</gene>
<dbReference type="Proteomes" id="UP000074108">
    <property type="component" value="Unassembled WGS sequence"/>
</dbReference>
<evidence type="ECO:0000256" key="4">
    <source>
        <dbReference type="ARBA" id="ARBA00022723"/>
    </source>
</evidence>
<comment type="caution">
    <text evidence="9">The sequence shown here is derived from an EMBL/GenBank/DDBJ whole genome shotgun (WGS) entry which is preliminary data.</text>
</comment>
<dbReference type="AlphaFoldDB" id="A0A147K409"/>
<evidence type="ECO:0000313" key="10">
    <source>
        <dbReference type="Proteomes" id="UP000074108"/>
    </source>
</evidence>
<dbReference type="GO" id="GO:0020037">
    <property type="term" value="F:heme binding"/>
    <property type="evidence" value="ECO:0007669"/>
    <property type="project" value="InterPro"/>
</dbReference>
<keyword evidence="3 8" id="KW-0349">Heme</keyword>
<dbReference type="SUPFAM" id="SSF48264">
    <property type="entry name" value="Cytochrome P450"/>
    <property type="match status" value="1"/>
</dbReference>
<keyword evidence="7" id="KW-0503">Monooxygenase</keyword>
<dbReference type="STRING" id="1150625.Q75_17155"/>
<dbReference type="OrthoDB" id="9764248at2"/>
<dbReference type="Pfam" id="PF00067">
    <property type="entry name" value="p450"/>
    <property type="match status" value="1"/>
</dbReference>
<dbReference type="RefSeq" id="WP_059352117.1">
    <property type="nucleotide sequence ID" value="NZ_LDYG01000057.1"/>
</dbReference>
<evidence type="ECO:0000256" key="3">
    <source>
        <dbReference type="ARBA" id="ARBA00022617"/>
    </source>
</evidence>
<evidence type="ECO:0000256" key="2">
    <source>
        <dbReference type="ARBA" id="ARBA00010617"/>
    </source>
</evidence>
<dbReference type="PATRIC" id="fig|1150625.3.peg.3604"/>
<protein>
    <submittedName>
        <fullName evidence="9">Cytochrome P450</fullName>
    </submittedName>
</protein>
<dbReference type="GO" id="GO:0005506">
    <property type="term" value="F:iron ion binding"/>
    <property type="evidence" value="ECO:0007669"/>
    <property type="project" value="InterPro"/>
</dbReference>
<evidence type="ECO:0000313" key="9">
    <source>
        <dbReference type="EMBL" id="KUP04040.1"/>
    </source>
</evidence>